<sequence>MADLLGAPPEVLEGKRVHSHHTHAEQVAHLNHLYIMMRKVAFAHLKKLSQPVMVTLLYIHPELAGVAAVTVHDESSMVD</sequence>
<accession>A0A061DCR8</accession>
<dbReference type="AlphaFoldDB" id="A0A061DCR8"/>
<gene>
    <name evidence="1" type="ORF">BBBOND_0404500</name>
</gene>
<name>A0A061DCR8_BABBI</name>
<dbReference type="GeneID" id="24566503"/>
<evidence type="ECO:0000313" key="2">
    <source>
        <dbReference type="Proteomes" id="UP000033188"/>
    </source>
</evidence>
<dbReference type="Proteomes" id="UP000033188">
    <property type="component" value="Chromosome 5"/>
</dbReference>
<protein>
    <submittedName>
        <fullName evidence="1">Uncharacterized protein</fullName>
    </submittedName>
</protein>
<dbReference type="KEGG" id="bbig:BBBOND_0404500"/>
<dbReference type="RefSeq" id="XP_012770148.1">
    <property type="nucleotide sequence ID" value="XM_012914694.1"/>
</dbReference>
<proteinExistence type="predicted"/>
<organism evidence="1 2">
    <name type="scientific">Babesia bigemina</name>
    <dbReference type="NCBI Taxonomy" id="5866"/>
    <lineage>
        <taxon>Eukaryota</taxon>
        <taxon>Sar</taxon>
        <taxon>Alveolata</taxon>
        <taxon>Apicomplexa</taxon>
        <taxon>Aconoidasida</taxon>
        <taxon>Piroplasmida</taxon>
        <taxon>Babesiidae</taxon>
        <taxon>Babesia</taxon>
    </lineage>
</organism>
<keyword evidence="2" id="KW-1185">Reference proteome</keyword>
<dbReference type="VEuPathDB" id="PiroplasmaDB:BBBOND_0404500"/>
<dbReference type="EMBL" id="LK391711">
    <property type="protein sequence ID" value="CDR97962.1"/>
    <property type="molecule type" value="Genomic_DNA"/>
</dbReference>
<evidence type="ECO:0000313" key="1">
    <source>
        <dbReference type="EMBL" id="CDR97962.1"/>
    </source>
</evidence>
<reference evidence="2" key="1">
    <citation type="journal article" date="2014" name="Nucleic Acids Res.">
        <title>The evolutionary dynamics of variant antigen genes in Babesia reveal a history of genomic innovation underlying host-parasite interaction.</title>
        <authorList>
            <person name="Jackson A.P."/>
            <person name="Otto T.D."/>
            <person name="Darby A."/>
            <person name="Ramaprasad A."/>
            <person name="Xia D."/>
            <person name="Echaide I.E."/>
            <person name="Farber M."/>
            <person name="Gahlot S."/>
            <person name="Gamble J."/>
            <person name="Gupta D."/>
            <person name="Gupta Y."/>
            <person name="Jackson L."/>
            <person name="Malandrin L."/>
            <person name="Malas T.B."/>
            <person name="Moussa E."/>
            <person name="Nair M."/>
            <person name="Reid A.J."/>
            <person name="Sanders M."/>
            <person name="Sharma J."/>
            <person name="Tracey A."/>
            <person name="Quail M.A."/>
            <person name="Weir W."/>
            <person name="Wastling J.M."/>
            <person name="Hall N."/>
            <person name="Willadsen P."/>
            <person name="Lingelbach K."/>
            <person name="Shiels B."/>
            <person name="Tait A."/>
            <person name="Berriman M."/>
            <person name="Allred D.R."/>
            <person name="Pain A."/>
        </authorList>
    </citation>
    <scope>NUCLEOTIDE SEQUENCE [LARGE SCALE GENOMIC DNA]</scope>
    <source>
        <strain evidence="2">Bond</strain>
    </source>
</reference>